<gene>
    <name evidence="2" type="ORF">Bpfe_007162</name>
</gene>
<reference evidence="2" key="2">
    <citation type="submission" date="2023-04" db="EMBL/GenBank/DDBJ databases">
        <authorList>
            <person name="Bu L."/>
            <person name="Lu L."/>
            <person name="Laidemitt M.R."/>
            <person name="Zhang S.M."/>
            <person name="Mutuku M."/>
            <person name="Mkoji G."/>
            <person name="Steinauer M."/>
            <person name="Loker E.S."/>
        </authorList>
    </citation>
    <scope>NUCLEOTIDE SEQUENCE</scope>
    <source>
        <strain evidence="2">KasaAsao</strain>
        <tissue evidence="2">Whole Snail</tissue>
    </source>
</reference>
<accession>A0AAD8BZ62</accession>
<protein>
    <submittedName>
        <fullName evidence="2">Uncharacterized protein</fullName>
    </submittedName>
</protein>
<evidence type="ECO:0000313" key="2">
    <source>
        <dbReference type="EMBL" id="KAK0063521.1"/>
    </source>
</evidence>
<sequence length="179" mass="19379">MECKCEESHQDSPQESHQDSPQESSQDSPQESSQDSPQESSQDSPQESSQDSPQDSPQESSQDSPQDSPQESSQDSPQESQHPKDICISAFTIDRDIDGESNPVEPEPTLEYLHTKPCKVALSACLSDVSDNDHVFTTMATCGSTTMSQDVHRESLLNLNAGPTALMTTTVMATSSICA</sequence>
<evidence type="ECO:0000313" key="3">
    <source>
        <dbReference type="Proteomes" id="UP001233172"/>
    </source>
</evidence>
<reference evidence="2" key="1">
    <citation type="journal article" date="2023" name="PLoS Negl. Trop. Dis.">
        <title>A genome sequence for Biomphalaria pfeifferi, the major vector snail for the human-infecting parasite Schistosoma mansoni.</title>
        <authorList>
            <person name="Bu L."/>
            <person name="Lu L."/>
            <person name="Laidemitt M.R."/>
            <person name="Zhang S.M."/>
            <person name="Mutuku M."/>
            <person name="Mkoji G."/>
            <person name="Steinauer M."/>
            <person name="Loker E.S."/>
        </authorList>
    </citation>
    <scope>NUCLEOTIDE SEQUENCE</scope>
    <source>
        <strain evidence="2">KasaAsao</strain>
    </source>
</reference>
<feature type="compositionally biased region" description="Low complexity" evidence="1">
    <location>
        <begin position="21"/>
        <end position="80"/>
    </location>
</feature>
<keyword evidence="3" id="KW-1185">Reference proteome</keyword>
<dbReference type="Proteomes" id="UP001233172">
    <property type="component" value="Unassembled WGS sequence"/>
</dbReference>
<feature type="region of interest" description="Disordered" evidence="1">
    <location>
        <begin position="1"/>
        <end position="89"/>
    </location>
</feature>
<feature type="compositionally biased region" description="Basic and acidic residues" evidence="1">
    <location>
        <begin position="1"/>
        <end position="20"/>
    </location>
</feature>
<proteinExistence type="predicted"/>
<comment type="caution">
    <text evidence="2">The sequence shown here is derived from an EMBL/GenBank/DDBJ whole genome shotgun (WGS) entry which is preliminary data.</text>
</comment>
<name>A0AAD8BZ62_BIOPF</name>
<evidence type="ECO:0000256" key="1">
    <source>
        <dbReference type="SAM" id="MobiDB-lite"/>
    </source>
</evidence>
<organism evidence="2 3">
    <name type="scientific">Biomphalaria pfeifferi</name>
    <name type="common">Bloodfluke planorb</name>
    <name type="synonym">Freshwater snail</name>
    <dbReference type="NCBI Taxonomy" id="112525"/>
    <lineage>
        <taxon>Eukaryota</taxon>
        <taxon>Metazoa</taxon>
        <taxon>Spiralia</taxon>
        <taxon>Lophotrochozoa</taxon>
        <taxon>Mollusca</taxon>
        <taxon>Gastropoda</taxon>
        <taxon>Heterobranchia</taxon>
        <taxon>Euthyneura</taxon>
        <taxon>Panpulmonata</taxon>
        <taxon>Hygrophila</taxon>
        <taxon>Lymnaeoidea</taxon>
        <taxon>Planorbidae</taxon>
        <taxon>Biomphalaria</taxon>
    </lineage>
</organism>
<dbReference type="AlphaFoldDB" id="A0AAD8BZ62"/>
<dbReference type="EMBL" id="JASAOG010000021">
    <property type="protein sequence ID" value="KAK0063521.1"/>
    <property type="molecule type" value="Genomic_DNA"/>
</dbReference>